<dbReference type="Pfam" id="PF10536">
    <property type="entry name" value="PMD"/>
    <property type="match status" value="1"/>
</dbReference>
<evidence type="ECO:0000259" key="1">
    <source>
        <dbReference type="Pfam" id="PF10536"/>
    </source>
</evidence>
<dbReference type="PANTHER" id="PTHR46033:SF8">
    <property type="entry name" value="PROTEIN MAINTENANCE OF MERISTEMS-LIKE"/>
    <property type="match status" value="1"/>
</dbReference>
<gene>
    <name evidence="2" type="ORF">Ahy_B06g080890</name>
</gene>
<protein>
    <recommendedName>
        <fullName evidence="1">Aminotransferase-like plant mobile domain-containing protein</fullName>
    </recommendedName>
</protein>
<reference evidence="2 3" key="1">
    <citation type="submission" date="2019-01" db="EMBL/GenBank/DDBJ databases">
        <title>Sequencing of cultivated peanut Arachis hypogaea provides insights into genome evolution and oil improvement.</title>
        <authorList>
            <person name="Chen X."/>
        </authorList>
    </citation>
    <scope>NUCLEOTIDE SEQUENCE [LARGE SCALE GENOMIC DNA]</scope>
    <source>
        <strain evidence="3">cv. Fuhuasheng</strain>
        <tissue evidence="2">Leaves</tissue>
    </source>
</reference>
<evidence type="ECO:0000313" key="2">
    <source>
        <dbReference type="EMBL" id="RYR02048.1"/>
    </source>
</evidence>
<evidence type="ECO:0000313" key="3">
    <source>
        <dbReference type="Proteomes" id="UP000289738"/>
    </source>
</evidence>
<dbReference type="AlphaFoldDB" id="A0A444YJG2"/>
<keyword evidence="3" id="KW-1185">Reference proteome</keyword>
<dbReference type="Proteomes" id="UP000289738">
    <property type="component" value="Chromosome B06"/>
</dbReference>
<feature type="domain" description="Aminotransferase-like plant mobile" evidence="1">
    <location>
        <begin position="12"/>
        <end position="70"/>
    </location>
</feature>
<accession>A0A444YJG2</accession>
<sequence>MPLDSPEDAIVQYTRCYIMYLLGGVLLPDKANNTVHDRYLPLLANYDAISTYSWGSAVLCWLYRAMCLTTDYNVEGMWTGKRGKNDYAEQRLQRHRLRLDTLKADDLIILFTWMPYRDARILSRVPVKFLGAPHGDFYTSIVPLILFWWIEIVNIDRVMRKFGGKQGPPNPPLNIDTFHRQLARNNNRWRPLRLQTWFEVWTNRRTISYRLQIDRVDTLHPSGDYYRWYCARTKRFLSSPDVLHDPRGDDIPQGAPAEYGRAPVVHLPAVPQDRRHHRVRQGRHHAIRDDDMHEPDFPL</sequence>
<dbReference type="InterPro" id="IPR044824">
    <property type="entry name" value="MAIN-like"/>
</dbReference>
<dbReference type="GO" id="GO:0010073">
    <property type="term" value="P:meristem maintenance"/>
    <property type="evidence" value="ECO:0007669"/>
    <property type="project" value="InterPro"/>
</dbReference>
<comment type="caution">
    <text evidence="2">The sequence shown here is derived from an EMBL/GenBank/DDBJ whole genome shotgun (WGS) entry which is preliminary data.</text>
</comment>
<dbReference type="InterPro" id="IPR019557">
    <property type="entry name" value="AminoTfrase-like_pln_mobile"/>
</dbReference>
<proteinExistence type="predicted"/>
<organism evidence="2 3">
    <name type="scientific">Arachis hypogaea</name>
    <name type="common">Peanut</name>
    <dbReference type="NCBI Taxonomy" id="3818"/>
    <lineage>
        <taxon>Eukaryota</taxon>
        <taxon>Viridiplantae</taxon>
        <taxon>Streptophyta</taxon>
        <taxon>Embryophyta</taxon>
        <taxon>Tracheophyta</taxon>
        <taxon>Spermatophyta</taxon>
        <taxon>Magnoliopsida</taxon>
        <taxon>eudicotyledons</taxon>
        <taxon>Gunneridae</taxon>
        <taxon>Pentapetalae</taxon>
        <taxon>rosids</taxon>
        <taxon>fabids</taxon>
        <taxon>Fabales</taxon>
        <taxon>Fabaceae</taxon>
        <taxon>Papilionoideae</taxon>
        <taxon>50 kb inversion clade</taxon>
        <taxon>dalbergioids sensu lato</taxon>
        <taxon>Dalbergieae</taxon>
        <taxon>Pterocarpus clade</taxon>
        <taxon>Arachis</taxon>
    </lineage>
</organism>
<name>A0A444YJG2_ARAHY</name>
<dbReference type="PANTHER" id="PTHR46033">
    <property type="entry name" value="PROTEIN MAIN-LIKE 2"/>
    <property type="match status" value="1"/>
</dbReference>
<dbReference type="EMBL" id="SDMP01000016">
    <property type="protein sequence ID" value="RYR02048.1"/>
    <property type="molecule type" value="Genomic_DNA"/>
</dbReference>